<dbReference type="Ensembl" id="ENSLOCT00000006315.1">
    <property type="protein sequence ID" value="ENSLOCP00000006307.1"/>
    <property type="gene ID" value="ENSLOCG00000005234.1"/>
</dbReference>
<evidence type="ECO:0000256" key="13">
    <source>
        <dbReference type="SAM" id="SignalP"/>
    </source>
</evidence>
<keyword evidence="12" id="KW-0812">Transmembrane</keyword>
<dbReference type="InterPro" id="IPR051266">
    <property type="entry name" value="CLCR"/>
</dbReference>
<dbReference type="PANTHER" id="PTHR10579">
    <property type="entry name" value="CALCIUM-ACTIVATED CHLORIDE CHANNEL REGULATOR"/>
    <property type="match status" value="1"/>
</dbReference>
<organism evidence="15 16">
    <name type="scientific">Lepisosteus oculatus</name>
    <name type="common">Spotted gar</name>
    <dbReference type="NCBI Taxonomy" id="7918"/>
    <lineage>
        <taxon>Eukaryota</taxon>
        <taxon>Metazoa</taxon>
        <taxon>Chordata</taxon>
        <taxon>Craniata</taxon>
        <taxon>Vertebrata</taxon>
        <taxon>Euteleostomi</taxon>
        <taxon>Actinopterygii</taxon>
        <taxon>Neopterygii</taxon>
        <taxon>Holostei</taxon>
        <taxon>Semionotiformes</taxon>
        <taxon>Lepisosteidae</taxon>
        <taxon>Lepisosteus</taxon>
    </lineage>
</organism>
<evidence type="ECO:0000256" key="12">
    <source>
        <dbReference type="SAM" id="Phobius"/>
    </source>
</evidence>
<feature type="chain" id="PRO_5004867627" evidence="13">
    <location>
        <begin position="22"/>
        <end position="922"/>
    </location>
</feature>
<dbReference type="GO" id="GO:0005229">
    <property type="term" value="F:intracellularly calcium-gated chloride channel activity"/>
    <property type="evidence" value="ECO:0007669"/>
    <property type="project" value="InterPro"/>
</dbReference>
<dbReference type="HOGENOM" id="CLU_005812_0_1_1"/>
<evidence type="ECO:0000256" key="7">
    <source>
        <dbReference type="ARBA" id="ARBA00022833"/>
    </source>
</evidence>
<keyword evidence="5 13" id="KW-0732">Signal</keyword>
<keyword evidence="6" id="KW-0378">Hydrolase</keyword>
<keyword evidence="7" id="KW-0862">Zinc</keyword>
<reference evidence="15" key="3">
    <citation type="submission" date="2025-09" db="UniProtKB">
        <authorList>
            <consortium name="Ensembl"/>
        </authorList>
    </citation>
    <scope>IDENTIFICATION</scope>
</reference>
<evidence type="ECO:0000256" key="8">
    <source>
        <dbReference type="ARBA" id="ARBA00023049"/>
    </source>
</evidence>
<dbReference type="Bgee" id="ENSLOCG00000005234">
    <property type="expression patterns" value="Expressed in intestine and 5 other cell types or tissues"/>
</dbReference>
<sequence>AMDRGAVLFLLLSSLSGGACMIELDGNGFTNILVAINPAVPENPQLIQNIKDMINSSSAYLVTATQKMFYFKDVKILVPPNWAPQPSYTRGKTESYENANVVIKDMSYGDDPYTLQYDECGKPGKYIHLTPSFLLNDSLLNAYGPRGRVFVHEWAHLRWGVYDEYNEDTPFYISSSQQVEATRCSKDLTGSLGVPSSSDSSLQRCSKDQITGLPSANCQFFPDKTQKTSASIMYLQSLPAITEFCNDKSHNQEAPNMQNRMCNYRSVWSVIGSAPDFDRTAPMTADPPPPQFTLLQKGRRVVCLVLDVSGSMGDYDRLTRLRQAATLFLREIIEDQSMVGIVTFTSSGTIVKSLTLVHDETSREELVTALPSTAGGGTDICRGLDSGFQVLREDDSSTFGDEIVLLSDGESPVDCLDQVGNSGAIVHGIALGPSADKRVEIMVNMTGGKYILATDKVDSNGLVDAFAALTTSDGNLTLQSIQLESTGMNTDGNSFFNGTVSVDKTVGNDTSFLVIWGTSVPDIIVTSPTGFNYTNTDFSQNRDLKTATLKIPGTAEVGDWTYSLHNTQSSRQALAVTVTSRAASASVDPVTVKAHMNQEVSNGSRPMLVFAEVRQGDLPVILADVVATIESNDGPNEELQLLDNGAGADVFRRDGIYTKYFTNVRKSGTFNLKVRVQGRGDTARLSVRRHGRALYIPGYMEDGQLQLNPQKPPGSEEDLQARVGSFSRTASGGAFTVAMDPGAPPPRFPPCTITDLSARIEAQGVLLTWTAPGEDYDQGTAKSYEIRMSPDFELLRKNFSDAQLVNVSLSLPKEAGSMEEYSFSPESIPLQNGTILYFAARSEDHENLTSEVSNIAQAALIVPGPDPPTGPEPGPPTGPEPGPPSSVNITVLVLSVTGVVAAACIVATTVMCVKKRKRTTSA</sequence>
<evidence type="ECO:0000256" key="5">
    <source>
        <dbReference type="ARBA" id="ARBA00022729"/>
    </source>
</evidence>
<dbReference type="InterPro" id="IPR013642">
    <property type="entry name" value="CLCA_N"/>
</dbReference>
<evidence type="ECO:0000313" key="15">
    <source>
        <dbReference type="Ensembl" id="ENSLOCP00000006307.1"/>
    </source>
</evidence>
<accession>W5MD48</accession>
<reference evidence="15" key="2">
    <citation type="submission" date="2025-08" db="UniProtKB">
        <authorList>
            <consortium name="Ensembl"/>
        </authorList>
    </citation>
    <scope>IDENTIFICATION</scope>
</reference>
<dbReference type="PANTHER" id="PTHR10579:SF172">
    <property type="entry name" value="CALCIUM-ACTIVATED CHLORIDE CHANNEL REGULATOR 4 PRECURSOR-RELATED"/>
    <property type="match status" value="1"/>
</dbReference>
<keyword evidence="9" id="KW-0325">Glycoprotein</keyword>
<name>W5MD48_LEPOC</name>
<evidence type="ECO:0000256" key="9">
    <source>
        <dbReference type="ARBA" id="ARBA00023180"/>
    </source>
</evidence>
<dbReference type="NCBIfam" id="TIGR00868">
    <property type="entry name" value="hCaCC"/>
    <property type="match status" value="1"/>
</dbReference>
<dbReference type="GO" id="GO:0006508">
    <property type="term" value="P:proteolysis"/>
    <property type="evidence" value="ECO:0007669"/>
    <property type="project" value="UniProtKB-KW"/>
</dbReference>
<dbReference type="CDD" id="cd00198">
    <property type="entry name" value="vWFA"/>
    <property type="match status" value="1"/>
</dbReference>
<dbReference type="InterPro" id="IPR002035">
    <property type="entry name" value="VWF_A"/>
</dbReference>
<reference evidence="16" key="1">
    <citation type="submission" date="2011-12" db="EMBL/GenBank/DDBJ databases">
        <title>The Draft Genome of Lepisosteus oculatus.</title>
        <authorList>
            <consortium name="The Broad Institute Genome Assembly &amp; Analysis Group"/>
            <consortium name="Computational R&amp;D Group"/>
            <consortium name="and Sequencing Platform"/>
            <person name="Di Palma F."/>
            <person name="Alfoldi J."/>
            <person name="Johnson J."/>
            <person name="Berlin A."/>
            <person name="Gnerre S."/>
            <person name="Jaffe D."/>
            <person name="MacCallum I."/>
            <person name="Young S."/>
            <person name="Walker B.J."/>
            <person name="Lander E.S."/>
            <person name="Lindblad-Toh K."/>
        </authorList>
    </citation>
    <scope>NUCLEOTIDE SEQUENCE [LARGE SCALE GENOMIC DNA]</scope>
</reference>
<proteinExistence type="inferred from homology"/>
<feature type="compositionally biased region" description="Pro residues" evidence="11">
    <location>
        <begin position="864"/>
        <end position="884"/>
    </location>
</feature>
<dbReference type="Proteomes" id="UP000018468">
    <property type="component" value="Linkage group LG10"/>
</dbReference>
<evidence type="ECO:0000256" key="10">
    <source>
        <dbReference type="ARBA" id="ARBA00023214"/>
    </source>
</evidence>
<dbReference type="EMBL" id="AHAT01018369">
    <property type="status" value="NOT_ANNOTATED_CDS"/>
    <property type="molecule type" value="Genomic_DNA"/>
</dbReference>
<keyword evidence="12" id="KW-0472">Membrane</keyword>
<dbReference type="InParanoid" id="W5MD48"/>
<evidence type="ECO:0000256" key="4">
    <source>
        <dbReference type="ARBA" id="ARBA00022723"/>
    </source>
</evidence>
<dbReference type="Gene3D" id="3.40.50.410">
    <property type="entry name" value="von Willebrand factor, type A domain"/>
    <property type="match status" value="1"/>
</dbReference>
<evidence type="ECO:0000256" key="1">
    <source>
        <dbReference type="ARBA" id="ARBA00006398"/>
    </source>
</evidence>
<evidence type="ECO:0000259" key="14">
    <source>
        <dbReference type="PROSITE" id="PS50234"/>
    </source>
</evidence>
<keyword evidence="2" id="KW-0813">Transport</keyword>
<keyword evidence="10" id="KW-0868">Chloride</keyword>
<keyword evidence="16" id="KW-1185">Reference proteome</keyword>
<keyword evidence="3" id="KW-0645">Protease</keyword>
<protein>
    <submittedName>
        <fullName evidence="15">Chloride channel accessory 1</fullName>
    </submittedName>
</protein>
<evidence type="ECO:0000256" key="3">
    <source>
        <dbReference type="ARBA" id="ARBA00022670"/>
    </source>
</evidence>
<dbReference type="InterPro" id="IPR004727">
    <property type="entry name" value="CLCA_chordata"/>
</dbReference>
<evidence type="ECO:0000256" key="11">
    <source>
        <dbReference type="SAM" id="MobiDB-lite"/>
    </source>
</evidence>
<feature type="domain" description="VWFA" evidence="14">
    <location>
        <begin position="301"/>
        <end position="469"/>
    </location>
</feature>
<evidence type="ECO:0000256" key="2">
    <source>
        <dbReference type="ARBA" id="ARBA00022448"/>
    </source>
</evidence>
<dbReference type="STRING" id="7918.ENSLOCP00000006307"/>
<dbReference type="Pfam" id="PF13519">
    <property type="entry name" value="VWA_2"/>
    <property type="match status" value="1"/>
</dbReference>
<keyword evidence="12" id="KW-1133">Transmembrane helix</keyword>
<dbReference type="GO" id="GO:0008237">
    <property type="term" value="F:metallopeptidase activity"/>
    <property type="evidence" value="ECO:0007669"/>
    <property type="project" value="UniProtKB-KW"/>
</dbReference>
<feature type="transmembrane region" description="Helical" evidence="12">
    <location>
        <begin position="889"/>
        <end position="913"/>
    </location>
</feature>
<dbReference type="Pfam" id="PF08434">
    <property type="entry name" value="CLCA"/>
    <property type="match status" value="1"/>
</dbReference>
<keyword evidence="8" id="KW-0482">Metalloprotease</keyword>
<dbReference type="InterPro" id="IPR036465">
    <property type="entry name" value="vWFA_dom_sf"/>
</dbReference>
<dbReference type="GO" id="GO:0046872">
    <property type="term" value="F:metal ion binding"/>
    <property type="evidence" value="ECO:0007669"/>
    <property type="project" value="UniProtKB-KW"/>
</dbReference>
<dbReference type="GO" id="GO:0005886">
    <property type="term" value="C:plasma membrane"/>
    <property type="evidence" value="ECO:0000318"/>
    <property type="project" value="GO_Central"/>
</dbReference>
<evidence type="ECO:0000313" key="16">
    <source>
        <dbReference type="Proteomes" id="UP000018468"/>
    </source>
</evidence>
<feature type="region of interest" description="Disordered" evidence="11">
    <location>
        <begin position="863"/>
        <end position="886"/>
    </location>
</feature>
<comment type="similarity">
    <text evidence="1">Belongs to the CLCR family.</text>
</comment>
<dbReference type="FunCoup" id="W5MD48">
    <property type="interactions" value="203"/>
</dbReference>
<keyword evidence="4" id="KW-0479">Metal-binding</keyword>
<dbReference type="SUPFAM" id="SSF53300">
    <property type="entry name" value="vWA-like"/>
    <property type="match status" value="1"/>
</dbReference>
<dbReference type="GeneTree" id="ENSGT00940000154682"/>
<dbReference type="SMART" id="SM00327">
    <property type="entry name" value="VWA"/>
    <property type="match status" value="1"/>
</dbReference>
<dbReference type="OMA" id="EHFEFKP"/>
<dbReference type="PROSITE" id="PS50234">
    <property type="entry name" value="VWFA"/>
    <property type="match status" value="1"/>
</dbReference>
<feature type="signal peptide" evidence="13">
    <location>
        <begin position="1"/>
        <end position="21"/>
    </location>
</feature>
<dbReference type="eggNOG" id="ENOG502QRRD">
    <property type="taxonomic scope" value="Eukaryota"/>
</dbReference>
<evidence type="ECO:0000256" key="6">
    <source>
        <dbReference type="ARBA" id="ARBA00022801"/>
    </source>
</evidence>
<dbReference type="AlphaFoldDB" id="W5MD48"/>